<keyword evidence="2" id="KW-0175">Coiled coil</keyword>
<dbReference type="InterPro" id="IPR052016">
    <property type="entry name" value="Bact_Sigma-Reg"/>
</dbReference>
<keyword evidence="6" id="KW-1185">Reference proteome</keyword>
<dbReference type="Gene3D" id="3.60.40.10">
    <property type="entry name" value="PPM-type phosphatase domain"/>
    <property type="match status" value="1"/>
</dbReference>
<keyword evidence="1" id="KW-0378">Hydrolase</keyword>
<feature type="transmembrane region" description="Helical" evidence="3">
    <location>
        <begin position="48"/>
        <end position="67"/>
    </location>
</feature>
<evidence type="ECO:0000256" key="2">
    <source>
        <dbReference type="SAM" id="Coils"/>
    </source>
</evidence>
<evidence type="ECO:0000259" key="4">
    <source>
        <dbReference type="SMART" id="SM00331"/>
    </source>
</evidence>
<keyword evidence="3" id="KW-0812">Transmembrane</keyword>
<keyword evidence="3" id="KW-0472">Membrane</keyword>
<evidence type="ECO:0000256" key="1">
    <source>
        <dbReference type="ARBA" id="ARBA00022801"/>
    </source>
</evidence>
<dbReference type="EMBL" id="CP015217">
    <property type="protein sequence ID" value="AOP32506.1"/>
    <property type="molecule type" value="Genomic_DNA"/>
</dbReference>
<dbReference type="GO" id="GO:0016791">
    <property type="term" value="F:phosphatase activity"/>
    <property type="evidence" value="ECO:0007669"/>
    <property type="project" value="TreeGrafter"/>
</dbReference>
<evidence type="ECO:0000313" key="6">
    <source>
        <dbReference type="Proteomes" id="UP000094197"/>
    </source>
</evidence>
<dbReference type="InterPro" id="IPR036457">
    <property type="entry name" value="PPM-type-like_dom_sf"/>
</dbReference>
<keyword evidence="3" id="KW-1133">Transmembrane helix</keyword>
<proteinExistence type="predicted"/>
<dbReference type="SMART" id="SM00331">
    <property type="entry name" value="PP2C_SIG"/>
    <property type="match status" value="1"/>
</dbReference>
<dbReference type="PANTHER" id="PTHR43156:SF2">
    <property type="entry name" value="STAGE II SPORULATION PROTEIN E"/>
    <property type="match status" value="1"/>
</dbReference>
<feature type="domain" description="PPM-type phosphatase" evidence="4">
    <location>
        <begin position="247"/>
        <end position="463"/>
    </location>
</feature>
<dbReference type="InterPro" id="IPR001932">
    <property type="entry name" value="PPM-type_phosphatase-like_dom"/>
</dbReference>
<gene>
    <name evidence="5" type="ORF">A0128_00600</name>
</gene>
<reference evidence="5 6" key="1">
    <citation type="submission" date="2016-04" db="EMBL/GenBank/DDBJ databases">
        <title>Complete genome seqeunce of Leptospira alstonii serovar Room22.</title>
        <authorList>
            <person name="Nally J.E."/>
            <person name="Bayles D.O."/>
            <person name="Hurley D."/>
            <person name="Fanning S."/>
            <person name="McMahon B.J."/>
            <person name="Arent Z."/>
        </authorList>
    </citation>
    <scope>NUCLEOTIDE SEQUENCE [LARGE SCALE GENOMIC DNA]</scope>
    <source>
        <strain evidence="5 6">GWTS #1</strain>
    </source>
</reference>
<feature type="transmembrane region" description="Helical" evidence="3">
    <location>
        <begin position="158"/>
        <end position="183"/>
    </location>
</feature>
<dbReference type="KEGG" id="laj:A0128_00600"/>
<evidence type="ECO:0000256" key="3">
    <source>
        <dbReference type="SAM" id="Phobius"/>
    </source>
</evidence>
<protein>
    <recommendedName>
        <fullName evidence="4">PPM-type phosphatase domain-containing protein</fullName>
    </recommendedName>
</protein>
<dbReference type="Pfam" id="PF07228">
    <property type="entry name" value="SpoIIE"/>
    <property type="match status" value="1"/>
</dbReference>
<dbReference type="RefSeq" id="WP_069605756.1">
    <property type="nucleotide sequence ID" value="NZ_CP015217.1"/>
</dbReference>
<dbReference type="OrthoDB" id="341834at2"/>
<dbReference type="Proteomes" id="UP000094197">
    <property type="component" value="Chromosome 1"/>
</dbReference>
<dbReference type="SUPFAM" id="SSF81606">
    <property type="entry name" value="PP2C-like"/>
    <property type="match status" value="1"/>
</dbReference>
<organism evidence="5 6">
    <name type="scientific">Leptospira tipperaryensis</name>
    <dbReference type="NCBI Taxonomy" id="2564040"/>
    <lineage>
        <taxon>Bacteria</taxon>
        <taxon>Pseudomonadati</taxon>
        <taxon>Spirochaetota</taxon>
        <taxon>Spirochaetia</taxon>
        <taxon>Leptospirales</taxon>
        <taxon>Leptospiraceae</taxon>
        <taxon>Leptospira</taxon>
    </lineage>
</organism>
<feature type="transmembrane region" description="Helical" evidence="3">
    <location>
        <begin position="12"/>
        <end position="36"/>
    </location>
</feature>
<feature type="transmembrane region" description="Helical" evidence="3">
    <location>
        <begin position="125"/>
        <end position="146"/>
    </location>
</feature>
<accession>A0A1D7USF7</accession>
<name>A0A1D7USF7_9LEPT</name>
<dbReference type="PANTHER" id="PTHR43156">
    <property type="entry name" value="STAGE II SPORULATION PROTEIN E-RELATED"/>
    <property type="match status" value="1"/>
</dbReference>
<evidence type="ECO:0000313" key="5">
    <source>
        <dbReference type="EMBL" id="AOP32506.1"/>
    </source>
</evidence>
<feature type="coiled-coil region" evidence="2">
    <location>
        <begin position="194"/>
        <end position="221"/>
    </location>
</feature>
<dbReference type="AlphaFoldDB" id="A0A1D7USF7"/>
<sequence length="470" mass="54571">MNFFHLKKTFRLPVTFNWILGGSFVSVLFSILKFFNTEGLEKVSYSELLLFLIVNAGTAIPINYQLANGRWNLQKWMKISFYFWHIPMLLFNAWLTVQVPDFLFVMLTALYGSYLAPFGMMERRYFIFGALIYSLCLFLFYFTGIAGTSPIRFSDRTLVIFFFIFVLTILLYFYWMSITSGFLKSQSSKVQKLLRSSRKDKRKLSEERKTIEELMAQLKKSFDIIKKDLLTAKRIQKSMLPAGFEKYSDLDIRAEYIPRDEVGGDFYDITRTNEGVYRLFLADATGHGVQGALITMAIKVGYEFLKQSAKRPGEILEILNSEFIEKFKSLNLYYTCILVDLDLTKGILRYSSAGHPEQVLMQNSEFLTLPNMGRMIGLSSASIYKDKILKIHPEDRILLFSDGLFEVPNLRKEFYGEKRLHNLLKREKEKSSQELVDIILEDVEKFTDGNVFQDDLTVISLRISKDSSIR</sequence>